<evidence type="ECO:0000256" key="2">
    <source>
        <dbReference type="ARBA" id="ARBA00022679"/>
    </source>
</evidence>
<dbReference type="CDD" id="cd03801">
    <property type="entry name" value="GT4_PimA-like"/>
    <property type="match status" value="1"/>
</dbReference>
<reference evidence="4 5" key="1">
    <citation type="submission" date="2016-06" db="EMBL/GenBank/DDBJ databases">
        <authorList>
            <person name="Kjaerup R.B."/>
            <person name="Dalgaard T.S."/>
            <person name="Juul-Madsen H.R."/>
        </authorList>
    </citation>
    <scope>NUCLEOTIDE SEQUENCE [LARGE SCALE GENOMIC DNA]</scope>
    <source>
        <strain evidence="4 5">DSM 45248</strain>
    </source>
</reference>
<gene>
    <name evidence="4" type="ORF">GA0070621_0646</name>
</gene>
<dbReference type="RefSeq" id="WP_091191441.1">
    <property type="nucleotide sequence ID" value="NZ_LT594324.1"/>
</dbReference>
<dbReference type="Pfam" id="PF13439">
    <property type="entry name" value="Glyco_transf_4"/>
    <property type="match status" value="1"/>
</dbReference>
<dbReference type="PANTHER" id="PTHR12526:SF510">
    <property type="entry name" value="D-INOSITOL 3-PHOSPHATE GLYCOSYLTRANSFERASE"/>
    <property type="match status" value="1"/>
</dbReference>
<evidence type="ECO:0000313" key="4">
    <source>
        <dbReference type="EMBL" id="SBT39331.1"/>
    </source>
</evidence>
<feature type="domain" description="Glycosyltransferase subfamily 4-like N-terminal" evidence="3">
    <location>
        <begin position="73"/>
        <end position="181"/>
    </location>
</feature>
<dbReference type="SUPFAM" id="SSF53756">
    <property type="entry name" value="UDP-Glycosyltransferase/glycogen phosphorylase"/>
    <property type="match status" value="1"/>
</dbReference>
<dbReference type="OrthoDB" id="6286688at2"/>
<dbReference type="AlphaFoldDB" id="A0A1A8Z6B7"/>
<dbReference type="Proteomes" id="UP000198765">
    <property type="component" value="Chromosome I"/>
</dbReference>
<dbReference type="GO" id="GO:0016757">
    <property type="term" value="F:glycosyltransferase activity"/>
    <property type="evidence" value="ECO:0007669"/>
    <property type="project" value="UniProtKB-KW"/>
</dbReference>
<evidence type="ECO:0000256" key="1">
    <source>
        <dbReference type="ARBA" id="ARBA00022676"/>
    </source>
</evidence>
<sequence length="383" mass="40920">MTMPEVDRPVRAALVSPLPPPQGGIARWTAMIQRAAVSSDRVDVAVVDIALRGRSIHQTTVARRIAAGVVQVVRAGAGLGWRALRRRPDVVHANTSGGLGVLRDLVLLAVARAFRIAFVYHIRFGRVPGIAAARRLEWRLMRRVIGRAAATVVLDAETERAVRTFAAPRRLVRIPNCIDLSVLPPTTPPTGSRVLFAGWVLPAKGVEDLLAAWRSVDVDGAELLLAGPCEPAYLARLRAATADLPTVTFVGELPGPELLALMARCDIFVLPSHSEGFPNAVLEAMALGRAVLASDVGAVAEMLADGCGVVVPPADPARLAAELVALLADPDQRVVSGQRARRKAYDCYALPSVLDRYEALWRQVSGTVPARRPAVPGVPRSGR</sequence>
<dbReference type="EMBL" id="LT594324">
    <property type="protein sequence ID" value="SBT39331.1"/>
    <property type="molecule type" value="Genomic_DNA"/>
</dbReference>
<keyword evidence="5" id="KW-1185">Reference proteome</keyword>
<dbReference type="Pfam" id="PF13692">
    <property type="entry name" value="Glyco_trans_1_4"/>
    <property type="match status" value="1"/>
</dbReference>
<accession>A0A1A8Z6B7</accession>
<protein>
    <submittedName>
        <fullName evidence="4">Glycosyltransferase involved in cell wall bisynthesis</fullName>
    </submittedName>
</protein>
<proteinExistence type="predicted"/>
<dbReference type="InterPro" id="IPR028098">
    <property type="entry name" value="Glyco_trans_4-like_N"/>
</dbReference>
<dbReference type="PANTHER" id="PTHR12526">
    <property type="entry name" value="GLYCOSYLTRANSFERASE"/>
    <property type="match status" value="1"/>
</dbReference>
<name>A0A1A8Z6B7_9ACTN</name>
<keyword evidence="2 4" id="KW-0808">Transferase</keyword>
<organism evidence="4 5">
    <name type="scientific">Micromonospora narathiwatensis</name>
    <dbReference type="NCBI Taxonomy" id="299146"/>
    <lineage>
        <taxon>Bacteria</taxon>
        <taxon>Bacillati</taxon>
        <taxon>Actinomycetota</taxon>
        <taxon>Actinomycetes</taxon>
        <taxon>Micromonosporales</taxon>
        <taxon>Micromonosporaceae</taxon>
        <taxon>Micromonospora</taxon>
    </lineage>
</organism>
<dbReference type="PATRIC" id="fig|299146.4.peg.659"/>
<evidence type="ECO:0000313" key="5">
    <source>
        <dbReference type="Proteomes" id="UP000198765"/>
    </source>
</evidence>
<keyword evidence="1" id="KW-0328">Glycosyltransferase</keyword>
<evidence type="ECO:0000259" key="3">
    <source>
        <dbReference type="Pfam" id="PF13439"/>
    </source>
</evidence>
<dbReference type="Gene3D" id="3.40.50.2000">
    <property type="entry name" value="Glycogen Phosphorylase B"/>
    <property type="match status" value="2"/>
</dbReference>